<evidence type="ECO:0008006" key="3">
    <source>
        <dbReference type="Google" id="ProtNLM"/>
    </source>
</evidence>
<reference evidence="1 2" key="2">
    <citation type="journal article" date="2016" name="Genome Announc.">
        <title>Draft Genome Sequence of a Biocontrol Rhizobacterium, Chryseobacterium kwangjuense Strain KJ1R5, Isolated from Pepper (Capsicum annuum).</title>
        <authorList>
            <person name="Jeong J.J."/>
            <person name="Park H."/>
            <person name="Park B.H."/>
            <person name="Mannaa M."/>
            <person name="Sang M.K."/>
            <person name="Choi I.G."/>
            <person name="Kim K.D."/>
        </authorList>
    </citation>
    <scope>NUCLEOTIDE SEQUENCE [LARGE SCALE GENOMIC DNA]</scope>
    <source>
        <strain evidence="1 2">KJ1R5</strain>
    </source>
</reference>
<dbReference type="PROSITE" id="PS51257">
    <property type="entry name" value="PROKAR_LIPOPROTEIN"/>
    <property type="match status" value="1"/>
</dbReference>
<sequence length="190" mass="22351">MKLSSILFNLQHEMKNSVLLFFALFICSCISKNNVENDNDGLRKYELAYNVITHEMNQKKPFLAEYKSNASGIKIIPKLYRLRKYSIYGIDYFKNENSFINSGIIQLSKKYSQSKWRKDKNYKTLKIEELKKFHGPIGYIYFSEIKNDSLRADILGNPFAQYEMTTGIHYLVIFKNDYIQSVQKTIGNYD</sequence>
<proteinExistence type="predicted"/>
<protein>
    <recommendedName>
        <fullName evidence="3">Lipoprotein</fullName>
    </recommendedName>
</protein>
<dbReference type="Proteomes" id="UP000070513">
    <property type="component" value="Unassembled WGS sequence"/>
</dbReference>
<accession>A0A135WKY4</accession>
<gene>
    <name evidence="1" type="ORF">AU378_07350</name>
</gene>
<reference evidence="2" key="1">
    <citation type="submission" date="2015-12" db="EMBL/GenBank/DDBJ databases">
        <title>Genome sequence of a biocontrol rhizobacterium Chryseobacterium kwangjuense strain KJ1R5 isolated from pepper (Capsicum annuum L.).</title>
        <authorList>
            <person name="Jeong J.-J."/>
            <person name="Park H."/>
            <person name="Mannaa M."/>
            <person name="Sang M.K."/>
            <person name="Choi I.-G."/>
            <person name="Kim K.D."/>
        </authorList>
    </citation>
    <scope>NUCLEOTIDE SEQUENCE [LARGE SCALE GENOMIC DNA]</scope>
    <source>
        <strain evidence="2">KJ1R5</strain>
    </source>
</reference>
<evidence type="ECO:0000313" key="2">
    <source>
        <dbReference type="Proteomes" id="UP000070513"/>
    </source>
</evidence>
<dbReference type="EMBL" id="LPUR01000001">
    <property type="protein sequence ID" value="KXH85553.1"/>
    <property type="molecule type" value="Genomic_DNA"/>
</dbReference>
<comment type="caution">
    <text evidence="1">The sequence shown here is derived from an EMBL/GenBank/DDBJ whole genome shotgun (WGS) entry which is preliminary data.</text>
</comment>
<name>A0A135WKY4_9FLAO</name>
<dbReference type="AlphaFoldDB" id="A0A135WKY4"/>
<organism evidence="1 2">
    <name type="scientific">Chryseobacterium kwangjuense</name>
    <dbReference type="NCBI Taxonomy" id="267125"/>
    <lineage>
        <taxon>Bacteria</taxon>
        <taxon>Pseudomonadati</taxon>
        <taxon>Bacteroidota</taxon>
        <taxon>Flavobacteriia</taxon>
        <taxon>Flavobacteriales</taxon>
        <taxon>Weeksellaceae</taxon>
        <taxon>Chryseobacterium group</taxon>
        <taxon>Chryseobacterium</taxon>
    </lineage>
</organism>
<evidence type="ECO:0000313" key="1">
    <source>
        <dbReference type="EMBL" id="KXH85553.1"/>
    </source>
</evidence>